<evidence type="ECO:0000313" key="1">
    <source>
        <dbReference type="EMBL" id="GET39108.1"/>
    </source>
</evidence>
<dbReference type="EMBL" id="BLAY01000059">
    <property type="protein sequence ID" value="GET39108.1"/>
    <property type="molecule type" value="Genomic_DNA"/>
</dbReference>
<keyword evidence="2" id="KW-1185">Reference proteome</keyword>
<proteinExistence type="predicted"/>
<dbReference type="Proteomes" id="UP001050975">
    <property type="component" value="Unassembled WGS sequence"/>
</dbReference>
<reference evidence="1" key="1">
    <citation type="submission" date="2019-10" db="EMBL/GenBank/DDBJ databases">
        <title>Draft genome sequece of Microseira wollei NIES-4236.</title>
        <authorList>
            <person name="Yamaguchi H."/>
            <person name="Suzuki S."/>
            <person name="Kawachi M."/>
        </authorList>
    </citation>
    <scope>NUCLEOTIDE SEQUENCE</scope>
    <source>
        <strain evidence="1">NIES-4236</strain>
    </source>
</reference>
<comment type="caution">
    <text evidence="1">The sequence shown here is derived from an EMBL/GenBank/DDBJ whole genome shotgun (WGS) entry which is preliminary data.</text>
</comment>
<dbReference type="AlphaFoldDB" id="A0AAV3XAB3"/>
<protein>
    <submittedName>
        <fullName evidence="1">Uncharacterized protein</fullName>
    </submittedName>
</protein>
<accession>A0AAV3XAB3</accession>
<sequence>MPSCSTVKAAPQSNPCGEDSFEQLTQYPGHNYFLLVFPPGHWVNDSESTMAKMILIGSQIKTPILINSDSFIPNSAGAGK</sequence>
<gene>
    <name evidence="1" type="ORF">MiSe_38720</name>
</gene>
<organism evidence="1 2">
    <name type="scientific">Microseira wollei NIES-4236</name>
    <dbReference type="NCBI Taxonomy" id="2530354"/>
    <lineage>
        <taxon>Bacteria</taxon>
        <taxon>Bacillati</taxon>
        <taxon>Cyanobacteriota</taxon>
        <taxon>Cyanophyceae</taxon>
        <taxon>Oscillatoriophycideae</taxon>
        <taxon>Aerosakkonematales</taxon>
        <taxon>Aerosakkonemataceae</taxon>
        <taxon>Microseira</taxon>
    </lineage>
</organism>
<dbReference type="RefSeq" id="WP_226584074.1">
    <property type="nucleotide sequence ID" value="NZ_BLAY01000059.1"/>
</dbReference>
<evidence type="ECO:0000313" key="2">
    <source>
        <dbReference type="Proteomes" id="UP001050975"/>
    </source>
</evidence>
<name>A0AAV3XAB3_9CYAN</name>